<reference evidence="2" key="2">
    <citation type="submission" date="2020-08" db="EMBL/GenBank/DDBJ databases">
        <authorList>
            <person name="Chen M."/>
            <person name="Teng W."/>
            <person name="Zhao L."/>
            <person name="Hu C."/>
            <person name="Zhou Y."/>
            <person name="Han B."/>
            <person name="Song L."/>
            <person name="Shu W."/>
        </authorList>
    </citation>
    <scope>NUCLEOTIDE SEQUENCE</scope>
    <source>
        <strain evidence="2">FACHB-1277</strain>
    </source>
</reference>
<dbReference type="Proteomes" id="UP000631421">
    <property type="component" value="Unassembled WGS sequence"/>
</dbReference>
<dbReference type="InterPro" id="IPR036388">
    <property type="entry name" value="WH-like_DNA-bd_sf"/>
</dbReference>
<dbReference type="PROSITE" id="PS01332">
    <property type="entry name" value="HTH_RRF2_1"/>
    <property type="match status" value="1"/>
</dbReference>
<organism evidence="2 3">
    <name type="scientific">Pseudanabaena cinerea FACHB-1277</name>
    <dbReference type="NCBI Taxonomy" id="2949581"/>
    <lineage>
        <taxon>Bacteria</taxon>
        <taxon>Bacillati</taxon>
        <taxon>Cyanobacteriota</taxon>
        <taxon>Cyanophyceae</taxon>
        <taxon>Pseudanabaenales</taxon>
        <taxon>Pseudanabaenaceae</taxon>
        <taxon>Pseudanabaena</taxon>
        <taxon>Pseudanabaena cinerea</taxon>
    </lineage>
</organism>
<comment type="caution">
    <text evidence="2">The sequence shown here is derived from an EMBL/GenBank/DDBJ whole genome shotgun (WGS) entry which is preliminary data.</text>
</comment>
<dbReference type="Pfam" id="PF02082">
    <property type="entry name" value="Rrf2"/>
    <property type="match status" value="1"/>
</dbReference>
<dbReference type="PROSITE" id="PS51197">
    <property type="entry name" value="HTH_RRF2_2"/>
    <property type="match status" value="1"/>
</dbReference>
<protein>
    <submittedName>
        <fullName evidence="2">Rrf2 family transcriptional regulator</fullName>
    </submittedName>
</protein>
<dbReference type="GO" id="GO:0003700">
    <property type="term" value="F:DNA-binding transcription factor activity"/>
    <property type="evidence" value="ECO:0007669"/>
    <property type="project" value="TreeGrafter"/>
</dbReference>
<sequence>MELSSKVDYACIALIQLAIRHGQGQPISVNEIAHSQNIPIRYLDQVMGMLRRAGIITSQRGAKGGYHLAQEPWQIRIIDVVVALNGEDSRELQNDNQITPEKLVIADIRELTRRGAIDVLSKHTLEDLVRKCEEKKRSGIMFYI</sequence>
<reference evidence="2" key="1">
    <citation type="journal article" date="2015" name="ISME J.">
        <title>Draft Genome Sequence of Streptomyces incarnatus NRRL8089, which Produces the Nucleoside Antibiotic Sinefungin.</title>
        <authorList>
            <person name="Oshima K."/>
            <person name="Hattori M."/>
            <person name="Shimizu H."/>
            <person name="Fukuda K."/>
            <person name="Nemoto M."/>
            <person name="Inagaki K."/>
            <person name="Tamura T."/>
        </authorList>
    </citation>
    <scope>NUCLEOTIDE SEQUENCE</scope>
    <source>
        <strain evidence="2">FACHB-1277</strain>
    </source>
</reference>
<dbReference type="AlphaFoldDB" id="A0A926URY6"/>
<dbReference type="InterPro" id="IPR030489">
    <property type="entry name" value="TR_Rrf2-type_CS"/>
</dbReference>
<dbReference type="InterPro" id="IPR036390">
    <property type="entry name" value="WH_DNA-bd_sf"/>
</dbReference>
<dbReference type="PANTHER" id="PTHR33221">
    <property type="entry name" value="WINGED HELIX-TURN-HELIX TRANSCRIPTIONAL REGULATOR, RRF2 FAMILY"/>
    <property type="match status" value="1"/>
</dbReference>
<dbReference type="EMBL" id="JACJPY010000004">
    <property type="protein sequence ID" value="MBD2148930.1"/>
    <property type="molecule type" value="Genomic_DNA"/>
</dbReference>
<dbReference type="InterPro" id="IPR000944">
    <property type="entry name" value="Tscrpt_reg_Rrf2"/>
</dbReference>
<dbReference type="PANTHER" id="PTHR33221:SF5">
    <property type="entry name" value="HTH-TYPE TRANSCRIPTIONAL REGULATOR ISCR"/>
    <property type="match status" value="1"/>
</dbReference>
<dbReference type="SUPFAM" id="SSF46785">
    <property type="entry name" value="Winged helix' DNA-binding domain"/>
    <property type="match status" value="1"/>
</dbReference>
<evidence type="ECO:0000256" key="1">
    <source>
        <dbReference type="ARBA" id="ARBA00023125"/>
    </source>
</evidence>
<gene>
    <name evidence="2" type="ORF">H6F44_02125</name>
</gene>
<evidence type="ECO:0000313" key="3">
    <source>
        <dbReference type="Proteomes" id="UP000631421"/>
    </source>
</evidence>
<evidence type="ECO:0000313" key="2">
    <source>
        <dbReference type="EMBL" id="MBD2148930.1"/>
    </source>
</evidence>
<dbReference type="Gene3D" id="1.10.10.10">
    <property type="entry name" value="Winged helix-like DNA-binding domain superfamily/Winged helix DNA-binding domain"/>
    <property type="match status" value="1"/>
</dbReference>
<proteinExistence type="predicted"/>
<dbReference type="GO" id="GO:0003677">
    <property type="term" value="F:DNA binding"/>
    <property type="evidence" value="ECO:0007669"/>
    <property type="project" value="UniProtKB-KW"/>
</dbReference>
<dbReference type="NCBIfam" id="TIGR00738">
    <property type="entry name" value="rrf2_super"/>
    <property type="match status" value="1"/>
</dbReference>
<keyword evidence="1" id="KW-0238">DNA-binding</keyword>
<name>A0A926URY6_9CYAN</name>
<dbReference type="GO" id="GO:0005829">
    <property type="term" value="C:cytosol"/>
    <property type="evidence" value="ECO:0007669"/>
    <property type="project" value="TreeGrafter"/>
</dbReference>
<keyword evidence="3" id="KW-1185">Reference proteome</keyword>
<accession>A0A926URY6</accession>
<dbReference type="RefSeq" id="WP_190349271.1">
    <property type="nucleotide sequence ID" value="NZ_JACJPY010000004.1"/>
</dbReference>